<dbReference type="RefSeq" id="WP_168885007.1">
    <property type="nucleotide sequence ID" value="NZ_JABAIL010000011.1"/>
</dbReference>
<dbReference type="InterPro" id="IPR000917">
    <property type="entry name" value="Sulfatase_N"/>
</dbReference>
<dbReference type="Proteomes" id="UP000585050">
    <property type="component" value="Unassembled WGS sequence"/>
</dbReference>
<gene>
    <name evidence="3" type="ORF">HGP29_24030</name>
</gene>
<accession>A0A7X8XYK3</accession>
<keyword evidence="4" id="KW-1185">Reference proteome</keyword>
<feature type="signal peptide" evidence="1">
    <location>
        <begin position="1"/>
        <end position="19"/>
    </location>
</feature>
<dbReference type="SUPFAM" id="SSF53649">
    <property type="entry name" value="Alkaline phosphatase-like"/>
    <property type="match status" value="1"/>
</dbReference>
<dbReference type="PANTHER" id="PTHR43751:SF2">
    <property type="entry name" value="SULFATASE N-TERMINAL DOMAIN-CONTAINING PROTEIN"/>
    <property type="match status" value="1"/>
</dbReference>
<comment type="caution">
    <text evidence="3">The sequence shown here is derived from an EMBL/GenBank/DDBJ whole genome shotgun (WGS) entry which is preliminary data.</text>
</comment>
<evidence type="ECO:0000259" key="2">
    <source>
        <dbReference type="Pfam" id="PF00884"/>
    </source>
</evidence>
<dbReference type="Gene3D" id="3.40.720.10">
    <property type="entry name" value="Alkaline Phosphatase, subunit A"/>
    <property type="match status" value="1"/>
</dbReference>
<dbReference type="InterPro" id="IPR017850">
    <property type="entry name" value="Alkaline_phosphatase_core_sf"/>
</dbReference>
<reference evidence="3 4" key="1">
    <citation type="submission" date="2020-04" db="EMBL/GenBank/DDBJ databases">
        <title>Flammeovirga sp. SR4, a novel species isolated from seawater.</title>
        <authorList>
            <person name="Wang X."/>
        </authorList>
    </citation>
    <scope>NUCLEOTIDE SEQUENCE [LARGE SCALE GENOMIC DNA]</scope>
    <source>
        <strain evidence="3 4">SR4</strain>
    </source>
</reference>
<dbReference type="AlphaFoldDB" id="A0A7X8XYK3"/>
<feature type="chain" id="PRO_5030822000" evidence="1">
    <location>
        <begin position="20"/>
        <end position="522"/>
    </location>
</feature>
<feature type="domain" description="Sulfatase N-terminal" evidence="2">
    <location>
        <begin position="29"/>
        <end position="355"/>
    </location>
</feature>
<dbReference type="Pfam" id="PF00884">
    <property type="entry name" value="Sulfatase"/>
    <property type="match status" value="1"/>
</dbReference>
<dbReference type="EMBL" id="JABAIL010000011">
    <property type="protein sequence ID" value="NLR94294.1"/>
    <property type="molecule type" value="Genomic_DNA"/>
</dbReference>
<protein>
    <submittedName>
        <fullName evidence="3">Arylsulfatase</fullName>
    </submittedName>
</protein>
<proteinExistence type="predicted"/>
<sequence length="522" mass="59172">MKKISLLILVTIISFGAFAQKKKSKQKQPNILVIWGDDIGFWNISAYNRGMMGYRTPNIDRIAKEGAIFTDHYAQQSCTAGRSAFALGEHPFRTGLLTIGMPGADHGIPDWAPTIGDVLKEKGYTTAQFGKNHLGDQDKHLPTNHGFDEFFGNLYHLNAEEEPETETYPKDPEFRKKYGPRGVLHTYADGRISDTGPLTRKRMETVDDEFLAASTQFIENAVKSDQPFFVWFNSSRMHIHTRLKEESIGVTGKGLYPDGMVEHDNQVGTLLDLIEELGVDDNTIVIYSTDNGAEKFTWPDGGTTPFHGEKGTTYEGGMRVPQLVKWPGVIKAGAEINDIMSHEDWLPTLAAAAGYDDIVADAKNGFEANGKEWRVHLDGYNFLPYFQGKEEEGPRHEIYYFAQNGKFDALRIDDLKISFTQLEGNFRTAVRQSTAWPTVTNLKSDPFETAKFESEMYFRWLVDQMWVMVPAGAKVKEFLGTMDQYPFQMGFQVNMSDIGYETFRMKKFMSDLEEMKSQFDKK</sequence>
<dbReference type="InterPro" id="IPR052701">
    <property type="entry name" value="GAG_Ulvan_Degrading_Sulfatases"/>
</dbReference>
<evidence type="ECO:0000256" key="1">
    <source>
        <dbReference type="SAM" id="SignalP"/>
    </source>
</evidence>
<dbReference type="PANTHER" id="PTHR43751">
    <property type="entry name" value="SULFATASE"/>
    <property type="match status" value="1"/>
</dbReference>
<name>A0A7X8XYK3_9BACT</name>
<keyword evidence="1" id="KW-0732">Signal</keyword>
<evidence type="ECO:0000313" key="4">
    <source>
        <dbReference type="Proteomes" id="UP000585050"/>
    </source>
</evidence>
<organism evidence="3 4">
    <name type="scientific">Flammeovirga agarivorans</name>
    <dbReference type="NCBI Taxonomy" id="2726742"/>
    <lineage>
        <taxon>Bacteria</taxon>
        <taxon>Pseudomonadati</taxon>
        <taxon>Bacteroidota</taxon>
        <taxon>Cytophagia</taxon>
        <taxon>Cytophagales</taxon>
        <taxon>Flammeovirgaceae</taxon>
        <taxon>Flammeovirga</taxon>
    </lineage>
</organism>
<dbReference type="CDD" id="cd16142">
    <property type="entry name" value="ARS_like"/>
    <property type="match status" value="1"/>
</dbReference>
<evidence type="ECO:0000313" key="3">
    <source>
        <dbReference type="EMBL" id="NLR94294.1"/>
    </source>
</evidence>